<evidence type="ECO:0000259" key="7">
    <source>
        <dbReference type="Pfam" id="PF00482"/>
    </source>
</evidence>
<dbReference type="PANTHER" id="PTHR35007:SF2">
    <property type="entry name" value="PILUS ASSEMBLE PROTEIN"/>
    <property type="match status" value="1"/>
</dbReference>
<evidence type="ECO:0000313" key="8">
    <source>
        <dbReference type="EMBL" id="GIM48444.1"/>
    </source>
</evidence>
<keyword evidence="3 6" id="KW-0812">Transmembrane</keyword>
<dbReference type="Pfam" id="PF00482">
    <property type="entry name" value="T2SSF"/>
    <property type="match status" value="1"/>
</dbReference>
<evidence type="ECO:0000256" key="5">
    <source>
        <dbReference type="ARBA" id="ARBA00023136"/>
    </source>
</evidence>
<evidence type="ECO:0000256" key="3">
    <source>
        <dbReference type="ARBA" id="ARBA00022692"/>
    </source>
</evidence>
<proteinExistence type="predicted"/>
<dbReference type="EMBL" id="BOQE01000002">
    <property type="protein sequence ID" value="GIM48444.1"/>
    <property type="molecule type" value="Genomic_DNA"/>
</dbReference>
<evidence type="ECO:0000256" key="6">
    <source>
        <dbReference type="SAM" id="Phobius"/>
    </source>
</evidence>
<gene>
    <name evidence="8" type="ORF">DNHGIG_39930</name>
</gene>
<keyword evidence="4 6" id="KW-1133">Transmembrane helix</keyword>
<protein>
    <recommendedName>
        <fullName evidence="7">Type II secretion system protein GspF domain-containing protein</fullName>
    </recommendedName>
</protein>
<dbReference type="PANTHER" id="PTHR35007">
    <property type="entry name" value="INTEGRAL MEMBRANE PROTEIN-RELATED"/>
    <property type="match status" value="1"/>
</dbReference>
<name>A0AAV4LMN7_9BACL</name>
<dbReference type="InterPro" id="IPR018076">
    <property type="entry name" value="T2SS_GspF_dom"/>
</dbReference>
<sequence length="290" mass="33128">MEYMIGFLFAVAVFSAFLGVAMKREERQQALLSLVEGVEMANSSKSPVWGQKLEELLAKVFPSQLGLENLEKNLRQAGRPFGWDAHDVTVIRMIAGVGIFSLSLFSDTSLAGHILAGLLLGGIGTMFPYLLIWTYKTQRQAGIRRQFRSWLLTLSLLVKTDIRFDQAIHESIKITTGEFRKILEQFERRYDFRSTLDESFEWLADETGIKEIEKLYVVVHQTLKNGSKIEFALQAMLEELDEELQNKIEKLIQKVNLKILFTVIFLILGPSIFFEFVISGINFMNSFKAI</sequence>
<organism evidence="8 9">
    <name type="scientific">Collibacillus ludicampi</name>
    <dbReference type="NCBI Taxonomy" id="2771369"/>
    <lineage>
        <taxon>Bacteria</taxon>
        <taxon>Bacillati</taxon>
        <taxon>Bacillota</taxon>
        <taxon>Bacilli</taxon>
        <taxon>Bacillales</taxon>
        <taxon>Alicyclobacillaceae</taxon>
        <taxon>Collibacillus</taxon>
    </lineage>
</organism>
<evidence type="ECO:0000313" key="9">
    <source>
        <dbReference type="Proteomes" id="UP001057291"/>
    </source>
</evidence>
<feature type="domain" description="Type II secretion system protein GspF" evidence="7">
    <location>
        <begin position="150"/>
        <end position="272"/>
    </location>
</feature>
<keyword evidence="2" id="KW-1003">Cell membrane</keyword>
<dbReference type="RefSeq" id="WP_282201497.1">
    <property type="nucleotide sequence ID" value="NZ_BOQE01000002.1"/>
</dbReference>
<reference evidence="8" key="1">
    <citation type="journal article" date="2023" name="Int. J. Syst. Evol. Microbiol.">
        <title>Collibacillus ludicampi gen. nov., sp. nov., a new soil bacterium of the family Alicyclobacillaceae.</title>
        <authorList>
            <person name="Jojima T."/>
            <person name="Ioku Y."/>
            <person name="Fukuta Y."/>
            <person name="Shirasaka N."/>
            <person name="Matsumura Y."/>
            <person name="Mori M."/>
        </authorList>
    </citation>
    <scope>NUCLEOTIDE SEQUENCE</scope>
    <source>
        <strain evidence="8">TP075</strain>
    </source>
</reference>
<dbReference type="GO" id="GO:0005886">
    <property type="term" value="C:plasma membrane"/>
    <property type="evidence" value="ECO:0007669"/>
    <property type="project" value="UniProtKB-SubCell"/>
</dbReference>
<feature type="transmembrane region" description="Helical" evidence="6">
    <location>
        <begin position="110"/>
        <end position="135"/>
    </location>
</feature>
<comment type="subcellular location">
    <subcellularLocation>
        <location evidence="1">Cell membrane</location>
        <topology evidence="1">Multi-pass membrane protein</topology>
    </subcellularLocation>
</comment>
<dbReference type="AlphaFoldDB" id="A0AAV4LMN7"/>
<evidence type="ECO:0000256" key="4">
    <source>
        <dbReference type="ARBA" id="ARBA00022989"/>
    </source>
</evidence>
<feature type="transmembrane region" description="Helical" evidence="6">
    <location>
        <begin position="259"/>
        <end position="284"/>
    </location>
</feature>
<comment type="caution">
    <text evidence="8">The sequence shown here is derived from an EMBL/GenBank/DDBJ whole genome shotgun (WGS) entry which is preliminary data.</text>
</comment>
<keyword evidence="5 6" id="KW-0472">Membrane</keyword>
<evidence type="ECO:0000256" key="2">
    <source>
        <dbReference type="ARBA" id="ARBA00022475"/>
    </source>
</evidence>
<evidence type="ECO:0000256" key="1">
    <source>
        <dbReference type="ARBA" id="ARBA00004651"/>
    </source>
</evidence>
<dbReference type="Proteomes" id="UP001057291">
    <property type="component" value="Unassembled WGS sequence"/>
</dbReference>
<accession>A0AAV4LMN7</accession>
<keyword evidence="9" id="KW-1185">Reference proteome</keyword>